<keyword evidence="9 13" id="KW-1133">Transmembrane helix</keyword>
<keyword evidence="11" id="KW-0131">Cell cycle</keyword>
<comment type="caution">
    <text evidence="16">The sequence shown here is derived from an EMBL/GenBank/DDBJ whole genome shotgun (WGS) entry which is preliminary data.</text>
</comment>
<dbReference type="Pfam" id="PF02687">
    <property type="entry name" value="FtsX"/>
    <property type="match status" value="1"/>
</dbReference>
<evidence type="ECO:0000256" key="1">
    <source>
        <dbReference type="ARBA" id="ARBA00003552"/>
    </source>
</evidence>
<evidence type="ECO:0000313" key="17">
    <source>
        <dbReference type="Proteomes" id="UP001157034"/>
    </source>
</evidence>
<accession>A0ABQ6K3X4</accession>
<dbReference type="InterPro" id="IPR003838">
    <property type="entry name" value="ABC3_permease_C"/>
</dbReference>
<keyword evidence="17" id="KW-1185">Reference proteome</keyword>
<dbReference type="PANTHER" id="PTHR47755">
    <property type="entry name" value="CELL DIVISION PROTEIN FTSX"/>
    <property type="match status" value="1"/>
</dbReference>
<feature type="transmembrane region" description="Helical" evidence="13">
    <location>
        <begin position="171"/>
        <end position="197"/>
    </location>
</feature>
<evidence type="ECO:0000256" key="6">
    <source>
        <dbReference type="ARBA" id="ARBA00022475"/>
    </source>
</evidence>
<proteinExistence type="inferred from homology"/>
<dbReference type="PANTHER" id="PTHR47755:SF1">
    <property type="entry name" value="CELL DIVISION PROTEIN FTSX"/>
    <property type="match status" value="1"/>
</dbReference>
<gene>
    <name evidence="16" type="ORF">GCM10025881_05990</name>
</gene>
<evidence type="ECO:0000256" key="9">
    <source>
        <dbReference type="ARBA" id="ARBA00022989"/>
    </source>
</evidence>
<dbReference type="NCBIfam" id="NF038346">
    <property type="entry name" value="FtsX_actino"/>
    <property type="match status" value="1"/>
</dbReference>
<evidence type="ECO:0000256" key="5">
    <source>
        <dbReference type="ARBA" id="ARBA00021907"/>
    </source>
</evidence>
<evidence type="ECO:0000259" key="14">
    <source>
        <dbReference type="Pfam" id="PF02687"/>
    </source>
</evidence>
<evidence type="ECO:0000259" key="15">
    <source>
        <dbReference type="Pfam" id="PF18075"/>
    </source>
</evidence>
<comment type="subcellular location">
    <subcellularLocation>
        <location evidence="2">Cell membrane</location>
        <topology evidence="2">Multi-pass membrane protein</topology>
    </subcellularLocation>
</comment>
<keyword evidence="6" id="KW-1003">Cell membrane</keyword>
<evidence type="ECO:0000256" key="11">
    <source>
        <dbReference type="ARBA" id="ARBA00023306"/>
    </source>
</evidence>
<evidence type="ECO:0000256" key="7">
    <source>
        <dbReference type="ARBA" id="ARBA00022618"/>
    </source>
</evidence>
<dbReference type="InterPro" id="IPR040690">
    <property type="entry name" value="FtsX_ECD"/>
</dbReference>
<feature type="transmembrane region" description="Helical" evidence="13">
    <location>
        <begin position="20"/>
        <end position="41"/>
    </location>
</feature>
<evidence type="ECO:0000313" key="16">
    <source>
        <dbReference type="EMBL" id="GMA93775.1"/>
    </source>
</evidence>
<dbReference type="Proteomes" id="UP001157034">
    <property type="component" value="Unassembled WGS sequence"/>
</dbReference>
<evidence type="ECO:0000256" key="10">
    <source>
        <dbReference type="ARBA" id="ARBA00023136"/>
    </source>
</evidence>
<comment type="similarity">
    <text evidence="3">Belongs to the ABC-4 integral membrane protein family. FtsX subfamily.</text>
</comment>
<evidence type="ECO:0000256" key="2">
    <source>
        <dbReference type="ARBA" id="ARBA00004651"/>
    </source>
</evidence>
<sequence>MRLGLVLGEVGSGFRRNLSMVVSVILVTFISLTFFGAAILLQFQIAQTKGYWYDRAQVTVYFCTDVDQAAKCALTEASKDQIDAVGAQLTGPTLKPYIKHAYFQTHKQEYDNFQQQFKGMPAAQLATPDLLPETYRINLKDPDQSEVVIDQIKGMPGVESVADQRSLLEPIFAIMNAGSLTAIGIAALMLVAAVLLISTTIRLSAFSRRRELGIMRLVGASNRFIQTPFILEGARGAHRRGARRGGRDRDRAVLRAGVPRAGHPGLHHQRRTRRRAAGRADPDRGRGAARGILGLRRDPSLPQGLAAPRARMVGSPIVEEVQSWRRRIAATAWSRRIVARATTTSSRTPTRPASCSPAPR</sequence>
<feature type="compositionally biased region" description="Basic residues" evidence="12">
    <location>
        <begin position="265"/>
        <end position="277"/>
    </location>
</feature>
<evidence type="ECO:0000256" key="12">
    <source>
        <dbReference type="SAM" id="MobiDB-lite"/>
    </source>
</evidence>
<dbReference type="EMBL" id="BSVB01000001">
    <property type="protein sequence ID" value="GMA93775.1"/>
    <property type="molecule type" value="Genomic_DNA"/>
</dbReference>
<evidence type="ECO:0000256" key="3">
    <source>
        <dbReference type="ARBA" id="ARBA00007379"/>
    </source>
</evidence>
<keyword evidence="10 13" id="KW-0472">Membrane</keyword>
<dbReference type="Gene3D" id="3.30.70.3040">
    <property type="match status" value="1"/>
</dbReference>
<name>A0ABQ6K3X4_9MICO</name>
<feature type="region of interest" description="Disordered" evidence="12">
    <location>
        <begin position="340"/>
        <end position="360"/>
    </location>
</feature>
<evidence type="ECO:0000256" key="8">
    <source>
        <dbReference type="ARBA" id="ARBA00022692"/>
    </source>
</evidence>
<feature type="region of interest" description="Disordered" evidence="12">
    <location>
        <begin position="236"/>
        <end position="307"/>
    </location>
</feature>
<dbReference type="Pfam" id="PF18075">
    <property type="entry name" value="FtsX_ECD"/>
    <property type="match status" value="1"/>
</dbReference>
<comment type="subunit">
    <text evidence="4">Forms a membrane-associated complex with FtsE.</text>
</comment>
<organism evidence="16 17">
    <name type="scientific">Pseudolysinimonas kribbensis</name>
    <dbReference type="NCBI Taxonomy" id="433641"/>
    <lineage>
        <taxon>Bacteria</taxon>
        <taxon>Bacillati</taxon>
        <taxon>Actinomycetota</taxon>
        <taxon>Actinomycetes</taxon>
        <taxon>Micrococcales</taxon>
        <taxon>Microbacteriaceae</taxon>
        <taxon>Pseudolysinimonas</taxon>
    </lineage>
</organism>
<reference evidence="17" key="1">
    <citation type="journal article" date="2019" name="Int. J. Syst. Evol. Microbiol.">
        <title>The Global Catalogue of Microorganisms (GCM) 10K type strain sequencing project: providing services to taxonomists for standard genome sequencing and annotation.</title>
        <authorList>
            <consortium name="The Broad Institute Genomics Platform"/>
            <consortium name="The Broad Institute Genome Sequencing Center for Infectious Disease"/>
            <person name="Wu L."/>
            <person name="Ma J."/>
        </authorList>
    </citation>
    <scope>NUCLEOTIDE SEQUENCE [LARGE SCALE GENOMIC DNA]</scope>
    <source>
        <strain evidence="17">NBRC 108894</strain>
    </source>
</reference>
<dbReference type="InterPro" id="IPR004513">
    <property type="entry name" value="FtsX"/>
</dbReference>
<feature type="domain" description="FtsX extracellular" evidence="15">
    <location>
        <begin position="57"/>
        <end position="161"/>
    </location>
</feature>
<protein>
    <recommendedName>
        <fullName evidence="5">Cell division protein FtsX</fullName>
    </recommendedName>
</protein>
<comment type="function">
    <text evidence="1">Part of the ABC transporter FtsEX involved in cellular division.</text>
</comment>
<keyword evidence="7" id="KW-0132">Cell division</keyword>
<dbReference type="InterPro" id="IPR047929">
    <property type="entry name" value="FtsX_actino"/>
</dbReference>
<feature type="domain" description="ABC3 transporter permease C-terminal" evidence="14">
    <location>
        <begin position="185"/>
        <end position="233"/>
    </location>
</feature>
<evidence type="ECO:0000256" key="13">
    <source>
        <dbReference type="SAM" id="Phobius"/>
    </source>
</evidence>
<evidence type="ECO:0000256" key="4">
    <source>
        <dbReference type="ARBA" id="ARBA00011160"/>
    </source>
</evidence>
<keyword evidence="8 13" id="KW-0812">Transmembrane</keyword>